<protein>
    <recommendedName>
        <fullName evidence="3 8">Cysteine desulfurase</fullName>
        <ecNumber evidence="3 8">2.8.1.7</ecNumber>
    </recommendedName>
</protein>
<name>A0A1B3WEB8_9FIRM</name>
<dbReference type="NCBIfam" id="TIGR01979">
    <property type="entry name" value="sufS"/>
    <property type="match status" value="1"/>
</dbReference>
<dbReference type="InterPro" id="IPR015422">
    <property type="entry name" value="PyrdxlP-dep_Trfase_small"/>
</dbReference>
<dbReference type="InterPro" id="IPR000192">
    <property type="entry name" value="Aminotrans_V_dom"/>
</dbReference>
<comment type="similarity">
    <text evidence="2 8">Belongs to the class-V pyridoxal-phosphate-dependent aminotransferase family. Csd subfamily.</text>
</comment>
<evidence type="ECO:0000313" key="11">
    <source>
        <dbReference type="Proteomes" id="UP000094757"/>
    </source>
</evidence>
<evidence type="ECO:0000313" key="10">
    <source>
        <dbReference type="EMBL" id="AOH39312.1"/>
    </source>
</evidence>
<dbReference type="GO" id="GO:0006534">
    <property type="term" value="P:cysteine metabolic process"/>
    <property type="evidence" value="ECO:0007669"/>
    <property type="project" value="UniProtKB-UniRule"/>
</dbReference>
<dbReference type="STRING" id="39950.BCB69_04715"/>
<comment type="function">
    <text evidence="8">Catalyzes the removal of elemental sulfur and selenium atoms from L-cysteine, L-cystine, L-selenocysteine, and L-selenocystine to produce L-alanine.</text>
</comment>
<dbReference type="EMBL" id="CP017037">
    <property type="protein sequence ID" value="AOH39312.1"/>
    <property type="molecule type" value="Genomic_DNA"/>
</dbReference>
<evidence type="ECO:0000256" key="2">
    <source>
        <dbReference type="ARBA" id="ARBA00010447"/>
    </source>
</evidence>
<dbReference type="Proteomes" id="UP000094757">
    <property type="component" value="Chromosome"/>
</dbReference>
<dbReference type="Gene3D" id="3.40.640.10">
    <property type="entry name" value="Type I PLP-dependent aspartate aminotransferase-like (Major domain)"/>
    <property type="match status" value="1"/>
</dbReference>
<sequence length="410" mass="45822">MICNKIRKEFPILNKKIGNHSLVYFDNAATTHKPISVLQATFDYATTHNGNPHRGAHILSIAASEAYENSKQVVKEFINAKDTDEIIYTRNATESLNLIATSYAEHTLKKGDRILITIAEHHSNLVIWQRVAEKTGAILDYIYVDKETGKFYEADLAKLDDPRVKIFSFAQVSNVLGLHFDSRTLIQRAHAHGAVVIVDGAQSIPHKLTDVQDLNCDFYVFSGHKMCASTGIGVLYAKRELLEKMPPFLLGGDMIEQVEEQKTTFASLPAKFEAGTPNVEGAVSLAAAIHFLNGIGYDFIQKQEKQLTHRCLSGMKKIPFVHIVGSTDIELKEGLIAFTVEGVHPEDVAQILSSDGICIRTGHHCAEPLHLYLQIPSTCRVSFYLYNTELEVDYFLEKLSQVRKIMGYND</sequence>
<dbReference type="InterPro" id="IPR015424">
    <property type="entry name" value="PyrdxlP-dep_Trfase"/>
</dbReference>
<accession>A0A1B3WEB8</accession>
<dbReference type="KEGG" id="dpn:BCB69_04715"/>
<reference evidence="11" key="1">
    <citation type="submission" date="2016-08" db="EMBL/GenBank/DDBJ databases">
        <authorList>
            <person name="Holder M.E."/>
            <person name="Ajami N.J."/>
            <person name="Petrosino J.F."/>
        </authorList>
    </citation>
    <scope>NUCLEOTIDE SEQUENCE [LARGE SCALE GENOMIC DNA]</scope>
    <source>
        <strain evidence="11">F0677</strain>
    </source>
</reference>
<dbReference type="PROSITE" id="PS00595">
    <property type="entry name" value="AA_TRANSFER_CLASS_5"/>
    <property type="match status" value="1"/>
</dbReference>
<dbReference type="EC" id="2.8.1.7" evidence="3 8"/>
<organism evidence="10 11">
    <name type="scientific">Dialister pneumosintes</name>
    <dbReference type="NCBI Taxonomy" id="39950"/>
    <lineage>
        <taxon>Bacteria</taxon>
        <taxon>Bacillati</taxon>
        <taxon>Bacillota</taxon>
        <taxon>Negativicutes</taxon>
        <taxon>Veillonellales</taxon>
        <taxon>Veillonellaceae</taxon>
        <taxon>Dialister</taxon>
    </lineage>
</organism>
<dbReference type="GO" id="GO:0031071">
    <property type="term" value="F:cysteine desulfurase activity"/>
    <property type="evidence" value="ECO:0007669"/>
    <property type="project" value="UniProtKB-UniRule"/>
</dbReference>
<gene>
    <name evidence="10" type="ORF">BCB69_04715</name>
</gene>
<keyword evidence="5 8" id="KW-0663">Pyridoxal phosphate</keyword>
<dbReference type="PANTHER" id="PTHR43586">
    <property type="entry name" value="CYSTEINE DESULFURASE"/>
    <property type="match status" value="1"/>
</dbReference>
<evidence type="ECO:0000256" key="4">
    <source>
        <dbReference type="ARBA" id="ARBA00022679"/>
    </source>
</evidence>
<proteinExistence type="inferred from homology"/>
<feature type="domain" description="Aminotransferase class V" evidence="9">
    <location>
        <begin position="23"/>
        <end position="395"/>
    </location>
</feature>
<comment type="cofactor">
    <cofactor evidence="1 7">
        <name>pyridoxal 5'-phosphate</name>
        <dbReference type="ChEBI" id="CHEBI:597326"/>
    </cofactor>
</comment>
<dbReference type="Pfam" id="PF00266">
    <property type="entry name" value="Aminotran_5"/>
    <property type="match status" value="1"/>
</dbReference>
<keyword evidence="4 8" id="KW-0808">Transferase</keyword>
<dbReference type="AlphaFoldDB" id="A0A1B3WEB8"/>
<evidence type="ECO:0000256" key="5">
    <source>
        <dbReference type="ARBA" id="ARBA00022898"/>
    </source>
</evidence>
<dbReference type="InterPro" id="IPR010970">
    <property type="entry name" value="Cys_dSase_SufS"/>
</dbReference>
<dbReference type="RefSeq" id="WP_069177155.1">
    <property type="nucleotide sequence ID" value="NZ_CP017037.1"/>
</dbReference>
<evidence type="ECO:0000256" key="3">
    <source>
        <dbReference type="ARBA" id="ARBA00012239"/>
    </source>
</evidence>
<dbReference type="GO" id="GO:0030170">
    <property type="term" value="F:pyridoxal phosphate binding"/>
    <property type="evidence" value="ECO:0007669"/>
    <property type="project" value="UniProtKB-UniRule"/>
</dbReference>
<evidence type="ECO:0000256" key="1">
    <source>
        <dbReference type="ARBA" id="ARBA00001933"/>
    </source>
</evidence>
<dbReference type="SUPFAM" id="SSF53383">
    <property type="entry name" value="PLP-dependent transferases"/>
    <property type="match status" value="1"/>
</dbReference>
<evidence type="ECO:0000256" key="6">
    <source>
        <dbReference type="ARBA" id="ARBA00050776"/>
    </source>
</evidence>
<comment type="catalytic activity">
    <reaction evidence="6 8">
        <text>(sulfur carrier)-H + L-cysteine = (sulfur carrier)-SH + L-alanine</text>
        <dbReference type="Rhea" id="RHEA:43892"/>
        <dbReference type="Rhea" id="RHEA-COMP:14737"/>
        <dbReference type="Rhea" id="RHEA-COMP:14739"/>
        <dbReference type="ChEBI" id="CHEBI:29917"/>
        <dbReference type="ChEBI" id="CHEBI:35235"/>
        <dbReference type="ChEBI" id="CHEBI:57972"/>
        <dbReference type="ChEBI" id="CHEBI:64428"/>
        <dbReference type="EC" id="2.8.1.7"/>
    </reaction>
</comment>
<dbReference type="InterPro" id="IPR015421">
    <property type="entry name" value="PyrdxlP-dep_Trfase_major"/>
</dbReference>
<evidence type="ECO:0000259" key="9">
    <source>
        <dbReference type="Pfam" id="PF00266"/>
    </source>
</evidence>
<evidence type="ECO:0000256" key="7">
    <source>
        <dbReference type="RuleBase" id="RU004504"/>
    </source>
</evidence>
<dbReference type="InterPro" id="IPR020578">
    <property type="entry name" value="Aminotrans_V_PyrdxlP_BS"/>
</dbReference>
<dbReference type="Gene3D" id="3.90.1150.10">
    <property type="entry name" value="Aspartate Aminotransferase, domain 1"/>
    <property type="match status" value="1"/>
</dbReference>
<dbReference type="CDD" id="cd06453">
    <property type="entry name" value="SufS_like"/>
    <property type="match status" value="1"/>
</dbReference>
<evidence type="ECO:0000256" key="8">
    <source>
        <dbReference type="RuleBase" id="RU004506"/>
    </source>
</evidence>
<dbReference type="PANTHER" id="PTHR43586:SF8">
    <property type="entry name" value="CYSTEINE DESULFURASE 1, CHLOROPLASTIC"/>
    <property type="match status" value="1"/>
</dbReference>